<name>X0T140_9ZZZZ</name>
<dbReference type="PROSITE" id="PS51257">
    <property type="entry name" value="PROKAR_LIPOPROTEIN"/>
    <property type="match status" value="1"/>
</dbReference>
<reference evidence="1" key="1">
    <citation type="journal article" date="2014" name="Front. Microbiol.">
        <title>High frequency of phylogenetically diverse reductive dehalogenase-homologous genes in deep subseafloor sedimentary metagenomes.</title>
        <authorList>
            <person name="Kawai M."/>
            <person name="Futagami T."/>
            <person name="Toyoda A."/>
            <person name="Takaki Y."/>
            <person name="Nishi S."/>
            <person name="Hori S."/>
            <person name="Arai W."/>
            <person name="Tsubouchi T."/>
            <person name="Morono Y."/>
            <person name="Uchiyama I."/>
            <person name="Ito T."/>
            <person name="Fujiyama A."/>
            <person name="Inagaki F."/>
            <person name="Takami H."/>
        </authorList>
    </citation>
    <scope>NUCLEOTIDE SEQUENCE</scope>
    <source>
        <strain evidence="1">Expedition CK06-06</strain>
    </source>
</reference>
<dbReference type="AlphaFoldDB" id="X0T140"/>
<sequence length="121" mass="13387">MKIRLTITALISIGLFVTGCGGVTYPKEKLRESIIKLCKDEYSLDIDVSVAGNTVAIYLPVMNLFDITLSLSESAQDKIQDSLLSASRILLSTDADIRFYCVIAQDARLPEIQLVIIKYVD</sequence>
<comment type="caution">
    <text evidence="1">The sequence shown here is derived from an EMBL/GenBank/DDBJ whole genome shotgun (WGS) entry which is preliminary data.</text>
</comment>
<protein>
    <submittedName>
        <fullName evidence="1">Uncharacterized protein</fullName>
    </submittedName>
</protein>
<gene>
    <name evidence="1" type="ORF">S01H1_02616</name>
</gene>
<proteinExistence type="predicted"/>
<feature type="non-terminal residue" evidence="1">
    <location>
        <position position="121"/>
    </location>
</feature>
<accession>X0T140</accession>
<organism evidence="1">
    <name type="scientific">marine sediment metagenome</name>
    <dbReference type="NCBI Taxonomy" id="412755"/>
    <lineage>
        <taxon>unclassified sequences</taxon>
        <taxon>metagenomes</taxon>
        <taxon>ecological metagenomes</taxon>
    </lineage>
</organism>
<evidence type="ECO:0000313" key="1">
    <source>
        <dbReference type="EMBL" id="GAF69780.1"/>
    </source>
</evidence>
<dbReference type="EMBL" id="BARS01001291">
    <property type="protein sequence ID" value="GAF69780.1"/>
    <property type="molecule type" value="Genomic_DNA"/>
</dbReference>